<dbReference type="Pfam" id="PF13910">
    <property type="entry name" value="DUF4209"/>
    <property type="match status" value="1"/>
</dbReference>
<dbReference type="STRING" id="282301.A0A267F6P5"/>
<evidence type="ECO:0000313" key="2">
    <source>
        <dbReference type="EMBL" id="PAA68759.1"/>
    </source>
</evidence>
<evidence type="ECO:0000259" key="1">
    <source>
        <dbReference type="Pfam" id="PF13910"/>
    </source>
</evidence>
<feature type="domain" description="DUF4209" evidence="1">
    <location>
        <begin position="150"/>
        <end position="201"/>
    </location>
</feature>
<organism evidence="2 3">
    <name type="scientific">Macrostomum lignano</name>
    <dbReference type="NCBI Taxonomy" id="282301"/>
    <lineage>
        <taxon>Eukaryota</taxon>
        <taxon>Metazoa</taxon>
        <taxon>Spiralia</taxon>
        <taxon>Lophotrochozoa</taxon>
        <taxon>Platyhelminthes</taxon>
        <taxon>Rhabditophora</taxon>
        <taxon>Macrostomorpha</taxon>
        <taxon>Macrostomida</taxon>
        <taxon>Macrostomidae</taxon>
        <taxon>Macrostomum</taxon>
    </lineage>
</organism>
<name>A0A267F6P5_9PLAT</name>
<dbReference type="InterPro" id="IPR039635">
    <property type="entry name" value="ERMARD"/>
</dbReference>
<dbReference type="OrthoDB" id="49386at2759"/>
<gene>
    <name evidence="2" type="ORF">BOX15_Mlig031733g1</name>
</gene>
<dbReference type="PANTHER" id="PTHR31701:SF2">
    <property type="entry name" value="ENDOPLASMIC RETICULUM MEMBRANE-ASSOCIATED RNA DEGRADATION PROTEIN"/>
    <property type="match status" value="1"/>
</dbReference>
<dbReference type="Proteomes" id="UP000215902">
    <property type="component" value="Unassembled WGS sequence"/>
</dbReference>
<dbReference type="InterPro" id="IPR025209">
    <property type="entry name" value="DUF4209"/>
</dbReference>
<evidence type="ECO:0000313" key="3">
    <source>
        <dbReference type="Proteomes" id="UP000215902"/>
    </source>
</evidence>
<dbReference type="EMBL" id="NIVC01001372">
    <property type="protein sequence ID" value="PAA68759.1"/>
    <property type="molecule type" value="Genomic_DNA"/>
</dbReference>
<reference evidence="2 3" key="1">
    <citation type="submission" date="2017-06" db="EMBL/GenBank/DDBJ databases">
        <title>A platform for efficient transgenesis in Macrostomum lignano, a flatworm model organism for stem cell research.</title>
        <authorList>
            <person name="Berezikov E."/>
        </authorList>
    </citation>
    <scope>NUCLEOTIDE SEQUENCE [LARGE SCALE GENOMIC DNA]</scope>
    <source>
        <strain evidence="2">DV1</strain>
        <tissue evidence="2">Whole organism</tissue>
    </source>
</reference>
<protein>
    <recommendedName>
        <fullName evidence="1">DUF4209 domain-containing protein</fullName>
    </recommendedName>
</protein>
<proteinExistence type="predicted"/>
<dbReference type="PANTHER" id="PTHR31701">
    <property type="entry name" value="ENDOPLASMIC RETICULUM MEMBRANE-ASSOCIATED RNA DEGRADATION PROTEIN"/>
    <property type="match status" value="1"/>
</dbReference>
<keyword evidence="3" id="KW-1185">Reference proteome</keyword>
<sequence length="675" mass="76852">MSFLSAEIVQLFESLDVNQNLTTLEMDTDCSDFSHWSTNVCNILSEQAKIMSPGNTYQYYNYCCQRVAPHFKWILNFFVKSNLLAIIQECLLHCEWMHTNLELFADIIKQLHYSISSNPDECDEASLALYLLSASQLVEISLRRLLRASSCSRTCPSMLKDILAHPALNEAIGSDLVRLLSLLVGPPVSLNLRNLAWHGFLLSLPKYVMSSLCALCATLTLIGRHLCHSNRLLFDALCQSEYFGFIEPNTKPLYCLLNGLHISCLDRAACLDILLLLKNSLRNLVSNTQHSNLASCQLVPIVSFLEKLYTEERYYDACCFTLVSIEAVLRVLYCNANNLPDRELCALNTAHFTTLDVMLCSRSCLVSVLPEGLVVWLLDVIQLERGPRFRDHLSHGEFSRESIGPSWAIALTICLHSILMFSTSAVPIDTFVRLEDRRLIERFIDFFASDRHSSVCHPAIYLAELIDITWRTLTELAQTVNEINKLSIEHFPEDAHELPKCSANTRTIVVQCKLSSIWELTNQPCFVNWLSYLNGLVVAAKESLESMNRFGLIRLADLRSDRQLRSRQRANLASFVAMATNHAIPFCNRLLQLTSYRLTYIVDCLNNTAIDQSRQVERLPLLSPANNKMLKRLRKRLDNWRANCAPDKNRWLECAKLMSAGEAEEDFNELWSLEC</sequence>
<comment type="caution">
    <text evidence="2">The sequence shown here is derived from an EMBL/GenBank/DDBJ whole genome shotgun (WGS) entry which is preliminary data.</text>
</comment>
<dbReference type="AlphaFoldDB" id="A0A267F6P5"/>
<accession>A0A267F6P5</accession>